<comment type="subcellular location">
    <subcellularLocation>
        <location evidence="1">Cell membrane</location>
        <topology evidence="1">Multi-pass membrane protein</topology>
    </subcellularLocation>
</comment>
<evidence type="ECO:0000256" key="6">
    <source>
        <dbReference type="ARBA" id="ARBA00022989"/>
    </source>
</evidence>
<protein>
    <submittedName>
        <fullName evidence="9">Rod shape-determining protein MreD</fullName>
    </submittedName>
</protein>
<name>A0A414FZP6_9ACTN</name>
<dbReference type="GO" id="GO:0008360">
    <property type="term" value="P:regulation of cell shape"/>
    <property type="evidence" value="ECO:0007669"/>
    <property type="project" value="UniProtKB-KW"/>
</dbReference>
<dbReference type="EMBL" id="QSJI01000001">
    <property type="protein sequence ID" value="RHD57396.1"/>
    <property type="molecule type" value="Genomic_DNA"/>
</dbReference>
<keyword evidence="4 8" id="KW-0812">Transmembrane</keyword>
<gene>
    <name evidence="9" type="primary">mreD</name>
    <name evidence="9" type="ORF">DW787_00695</name>
</gene>
<accession>A0A414FZP6</accession>
<feature type="transmembrane region" description="Helical" evidence="8">
    <location>
        <begin position="107"/>
        <end position="129"/>
    </location>
</feature>
<dbReference type="RefSeq" id="WP_118271202.1">
    <property type="nucleotide sequence ID" value="NZ_QSJI01000001.1"/>
</dbReference>
<dbReference type="InterPro" id="IPR007227">
    <property type="entry name" value="Cell_shape_determining_MreD"/>
</dbReference>
<dbReference type="AlphaFoldDB" id="A0A414FZP6"/>
<feature type="transmembrane region" description="Helical" evidence="8">
    <location>
        <begin position="135"/>
        <end position="159"/>
    </location>
</feature>
<sequence length="187" mass="19367">MGFELKNSGPSRGRLSGIVVACILLHLALAPQIHLFGGAFNFMLVLTVSLAISLDSRTMVYVGFFSGLLYDLTTTGPVGLMSLLLALVGYGVALMSRGLTSGVGMETLRVVIAAILGVNLIYSIAMLGLGVESSVLVAIGVHGLASTVLDVLASIPFLLMAGSPAAQRGFSSRGFGYGRGSRFKGLK</sequence>
<keyword evidence="6 8" id="KW-1133">Transmembrane helix</keyword>
<keyword evidence="7 8" id="KW-0472">Membrane</keyword>
<dbReference type="Proteomes" id="UP000286050">
    <property type="component" value="Unassembled WGS sequence"/>
</dbReference>
<feature type="transmembrane region" description="Helical" evidence="8">
    <location>
        <begin position="74"/>
        <end position="95"/>
    </location>
</feature>
<keyword evidence="3" id="KW-1003">Cell membrane</keyword>
<evidence type="ECO:0000256" key="7">
    <source>
        <dbReference type="ARBA" id="ARBA00023136"/>
    </source>
</evidence>
<proteinExistence type="inferred from homology"/>
<evidence type="ECO:0000256" key="3">
    <source>
        <dbReference type="ARBA" id="ARBA00022475"/>
    </source>
</evidence>
<organism evidence="9 10">
    <name type="scientific">Collinsella intestinalis</name>
    <dbReference type="NCBI Taxonomy" id="147207"/>
    <lineage>
        <taxon>Bacteria</taxon>
        <taxon>Bacillati</taxon>
        <taxon>Actinomycetota</taxon>
        <taxon>Coriobacteriia</taxon>
        <taxon>Coriobacteriales</taxon>
        <taxon>Coriobacteriaceae</taxon>
        <taxon>Collinsella</taxon>
    </lineage>
</organism>
<feature type="transmembrane region" description="Helical" evidence="8">
    <location>
        <begin position="12"/>
        <end position="29"/>
    </location>
</feature>
<evidence type="ECO:0000256" key="4">
    <source>
        <dbReference type="ARBA" id="ARBA00022692"/>
    </source>
</evidence>
<dbReference type="NCBIfam" id="TIGR03426">
    <property type="entry name" value="shape_MreD"/>
    <property type="match status" value="1"/>
</dbReference>
<evidence type="ECO:0000256" key="2">
    <source>
        <dbReference type="ARBA" id="ARBA00007776"/>
    </source>
</evidence>
<comment type="caution">
    <text evidence="9">The sequence shown here is derived from an EMBL/GenBank/DDBJ whole genome shotgun (WGS) entry which is preliminary data.</text>
</comment>
<keyword evidence="5" id="KW-0133">Cell shape</keyword>
<evidence type="ECO:0000313" key="10">
    <source>
        <dbReference type="Proteomes" id="UP000286050"/>
    </source>
</evidence>
<evidence type="ECO:0000256" key="1">
    <source>
        <dbReference type="ARBA" id="ARBA00004651"/>
    </source>
</evidence>
<evidence type="ECO:0000256" key="5">
    <source>
        <dbReference type="ARBA" id="ARBA00022960"/>
    </source>
</evidence>
<reference evidence="9 10" key="1">
    <citation type="submission" date="2018-08" db="EMBL/GenBank/DDBJ databases">
        <title>A genome reference for cultivated species of the human gut microbiota.</title>
        <authorList>
            <person name="Zou Y."/>
            <person name="Xue W."/>
            <person name="Luo G."/>
        </authorList>
    </citation>
    <scope>NUCLEOTIDE SEQUENCE [LARGE SCALE GENOMIC DNA]</scope>
    <source>
        <strain evidence="9 10">AM30-5LB</strain>
    </source>
</reference>
<evidence type="ECO:0000313" key="9">
    <source>
        <dbReference type="EMBL" id="RHD57396.1"/>
    </source>
</evidence>
<dbReference type="GO" id="GO:0005886">
    <property type="term" value="C:plasma membrane"/>
    <property type="evidence" value="ECO:0007669"/>
    <property type="project" value="UniProtKB-SubCell"/>
</dbReference>
<evidence type="ECO:0000256" key="8">
    <source>
        <dbReference type="SAM" id="Phobius"/>
    </source>
</evidence>
<comment type="similarity">
    <text evidence="2">Belongs to the MreD family.</text>
</comment>